<sequence length="112" mass="12811">MPTDNIPGHDRHSQSLISQRTLLSYNQLNTTEGCEQSMTRFQFLRTLPLLKGSFLEKPAINIDSIVLEQRGRARVTHGYCNIFRRHLKGLIRPKLSVSLDVHATIFNYSTLS</sequence>
<evidence type="ECO:0000313" key="2">
    <source>
        <dbReference type="Proteomes" id="UP000095085"/>
    </source>
</evidence>
<dbReference type="GeneID" id="30995357"/>
<name>A0A1E4RNI6_9ASCO</name>
<organism evidence="1 2">
    <name type="scientific">Hyphopichia burtonii NRRL Y-1933</name>
    <dbReference type="NCBI Taxonomy" id="984485"/>
    <lineage>
        <taxon>Eukaryota</taxon>
        <taxon>Fungi</taxon>
        <taxon>Dikarya</taxon>
        <taxon>Ascomycota</taxon>
        <taxon>Saccharomycotina</taxon>
        <taxon>Pichiomycetes</taxon>
        <taxon>Debaryomycetaceae</taxon>
        <taxon>Hyphopichia</taxon>
    </lineage>
</organism>
<evidence type="ECO:0000313" key="1">
    <source>
        <dbReference type="EMBL" id="ODV68655.1"/>
    </source>
</evidence>
<keyword evidence="2" id="KW-1185">Reference proteome</keyword>
<gene>
    <name evidence="1" type="ORF">HYPBUDRAFT_152037</name>
</gene>
<reference evidence="2" key="1">
    <citation type="submission" date="2016-05" db="EMBL/GenBank/DDBJ databases">
        <title>Comparative genomics of biotechnologically important yeasts.</title>
        <authorList>
            <consortium name="DOE Joint Genome Institute"/>
            <person name="Riley R."/>
            <person name="Haridas S."/>
            <person name="Wolfe K.H."/>
            <person name="Lopes M.R."/>
            <person name="Hittinger C.T."/>
            <person name="Goker M."/>
            <person name="Salamov A."/>
            <person name="Wisecaver J."/>
            <person name="Long T.M."/>
            <person name="Aerts A.L."/>
            <person name="Barry K."/>
            <person name="Choi C."/>
            <person name="Clum A."/>
            <person name="Coughlan A.Y."/>
            <person name="Deshpande S."/>
            <person name="Douglass A.P."/>
            <person name="Hanson S.J."/>
            <person name="Klenk H.-P."/>
            <person name="Labutti K."/>
            <person name="Lapidus A."/>
            <person name="Lindquist E."/>
            <person name="Lipzen A."/>
            <person name="Meier-Kolthoff J.P."/>
            <person name="Ohm R.A."/>
            <person name="Otillar R.P."/>
            <person name="Pangilinan J."/>
            <person name="Peng Y."/>
            <person name="Rokas A."/>
            <person name="Rosa C.A."/>
            <person name="Scheuner C."/>
            <person name="Sibirny A.A."/>
            <person name="Slot J.C."/>
            <person name="Stielow J.B."/>
            <person name="Sun H."/>
            <person name="Kurtzman C.P."/>
            <person name="Blackwell M."/>
            <person name="Grigoriev I.V."/>
            <person name="Jeffries T.W."/>
        </authorList>
    </citation>
    <scope>NUCLEOTIDE SEQUENCE [LARGE SCALE GENOMIC DNA]</scope>
    <source>
        <strain evidence="2">NRRL Y-1933</strain>
    </source>
</reference>
<proteinExistence type="predicted"/>
<protein>
    <submittedName>
        <fullName evidence="1">Uncharacterized protein</fullName>
    </submittedName>
</protein>
<dbReference type="EMBL" id="KV454539">
    <property type="protein sequence ID" value="ODV68655.1"/>
    <property type="molecule type" value="Genomic_DNA"/>
</dbReference>
<accession>A0A1E4RNI6</accession>
<dbReference type="Proteomes" id="UP000095085">
    <property type="component" value="Unassembled WGS sequence"/>
</dbReference>
<dbReference type="RefSeq" id="XP_020077722.1">
    <property type="nucleotide sequence ID" value="XM_020220807.1"/>
</dbReference>
<dbReference type="AlphaFoldDB" id="A0A1E4RNI6"/>